<evidence type="ECO:0000313" key="2">
    <source>
        <dbReference type="Proteomes" id="UP001296104"/>
    </source>
</evidence>
<comment type="caution">
    <text evidence="1">The sequence shown here is derived from an EMBL/GenBank/DDBJ whole genome shotgun (WGS) entry which is preliminary data.</text>
</comment>
<protein>
    <submittedName>
        <fullName evidence="1">Uncharacterized protein</fullName>
    </submittedName>
</protein>
<name>A0AAI8Z1M7_9PEZI</name>
<keyword evidence="2" id="KW-1185">Reference proteome</keyword>
<organism evidence="1 2">
    <name type="scientific">Lecanosticta acicola</name>
    <dbReference type="NCBI Taxonomy" id="111012"/>
    <lineage>
        <taxon>Eukaryota</taxon>
        <taxon>Fungi</taxon>
        <taxon>Dikarya</taxon>
        <taxon>Ascomycota</taxon>
        <taxon>Pezizomycotina</taxon>
        <taxon>Dothideomycetes</taxon>
        <taxon>Dothideomycetidae</taxon>
        <taxon>Mycosphaerellales</taxon>
        <taxon>Mycosphaerellaceae</taxon>
        <taxon>Lecanosticta</taxon>
    </lineage>
</organism>
<dbReference type="AlphaFoldDB" id="A0AAI8Z1M7"/>
<proteinExistence type="predicted"/>
<evidence type="ECO:0000313" key="1">
    <source>
        <dbReference type="EMBL" id="CAK4030808.1"/>
    </source>
</evidence>
<sequence>MAVMQSFEESTLPGLFSCFPATNHYDHTNEVQSTTDQEALRSHLEALSHALCQAHLTPGPKNDGVLRALCSPDFCWISSPNHPCYIGYSDNLEDHLRNIANFHRRIQEQPGFYLESVTYSASVSRNQSHADVTFLMRTMSGLAKDMSGREIEFGAREGYFVMRWRKNDQNAWECFAIQKLMGDGLTIP</sequence>
<dbReference type="EMBL" id="CAVMBE010000040">
    <property type="protein sequence ID" value="CAK4030808.1"/>
    <property type="molecule type" value="Genomic_DNA"/>
</dbReference>
<gene>
    <name evidence="1" type="ORF">LECACI_7A005966</name>
</gene>
<dbReference type="Proteomes" id="UP001296104">
    <property type="component" value="Unassembled WGS sequence"/>
</dbReference>
<reference evidence="1" key="1">
    <citation type="submission" date="2023-11" db="EMBL/GenBank/DDBJ databases">
        <authorList>
            <person name="Alioto T."/>
            <person name="Alioto T."/>
            <person name="Gomez Garrido J."/>
        </authorList>
    </citation>
    <scope>NUCLEOTIDE SEQUENCE</scope>
</reference>
<accession>A0AAI8Z1M7</accession>